<name>A0ABV9VZ96_9ACTN</name>
<reference evidence="2" key="1">
    <citation type="journal article" date="2019" name="Int. J. Syst. Evol. Microbiol.">
        <title>The Global Catalogue of Microorganisms (GCM) 10K type strain sequencing project: providing services to taxonomists for standard genome sequencing and annotation.</title>
        <authorList>
            <consortium name="The Broad Institute Genomics Platform"/>
            <consortium name="The Broad Institute Genome Sequencing Center for Infectious Disease"/>
            <person name="Wu L."/>
            <person name="Ma J."/>
        </authorList>
    </citation>
    <scope>NUCLEOTIDE SEQUENCE [LARGE SCALE GENOMIC DNA]</scope>
    <source>
        <strain evidence="2">CGMCC 4.7152</strain>
    </source>
</reference>
<keyword evidence="2" id="KW-1185">Reference proteome</keyword>
<dbReference type="Proteomes" id="UP001595912">
    <property type="component" value="Unassembled WGS sequence"/>
</dbReference>
<comment type="caution">
    <text evidence="1">The sequence shown here is derived from an EMBL/GenBank/DDBJ whole genome shotgun (WGS) entry which is preliminary data.</text>
</comment>
<gene>
    <name evidence="1" type="ORF">ACFPIJ_28290</name>
</gene>
<evidence type="ECO:0000313" key="2">
    <source>
        <dbReference type="Proteomes" id="UP001595912"/>
    </source>
</evidence>
<protein>
    <submittedName>
        <fullName evidence="1">Uncharacterized protein</fullName>
    </submittedName>
</protein>
<proteinExistence type="predicted"/>
<accession>A0ABV9VZ96</accession>
<organism evidence="1 2">
    <name type="scientific">Dactylosporangium cerinum</name>
    <dbReference type="NCBI Taxonomy" id="1434730"/>
    <lineage>
        <taxon>Bacteria</taxon>
        <taxon>Bacillati</taxon>
        <taxon>Actinomycetota</taxon>
        <taxon>Actinomycetes</taxon>
        <taxon>Micromonosporales</taxon>
        <taxon>Micromonosporaceae</taxon>
        <taxon>Dactylosporangium</taxon>
    </lineage>
</organism>
<sequence length="115" mass="11704">MQAAGVLVGRLVVQRADRGLPVDDEDLPLVVEDRLAADVEDVIDAGVGGLAVDPAERDLLLGCGEGLLADAPEQREAAAGACVGGRVGDLAEFFPDAFAVLAGQIEVLLLSGQLG</sequence>
<dbReference type="EMBL" id="JBHSIU010000037">
    <property type="protein sequence ID" value="MFC5001725.1"/>
    <property type="molecule type" value="Genomic_DNA"/>
</dbReference>
<dbReference type="RefSeq" id="WP_380119086.1">
    <property type="nucleotide sequence ID" value="NZ_JBHSIU010000037.1"/>
</dbReference>
<evidence type="ECO:0000313" key="1">
    <source>
        <dbReference type="EMBL" id="MFC5001725.1"/>
    </source>
</evidence>